<feature type="region of interest" description="Disordered" evidence="9">
    <location>
        <begin position="395"/>
        <end position="446"/>
    </location>
</feature>
<dbReference type="FunFam" id="1.10.20.10:FF:000072">
    <property type="entry name" value="Transcriptional activator spt7"/>
    <property type="match status" value="1"/>
</dbReference>
<name>A0A0G2ESE1_PHACM</name>
<organism evidence="11 12">
    <name type="scientific">Phaeomoniella chlamydospora</name>
    <name type="common">Phaeoacremonium chlamydosporum</name>
    <dbReference type="NCBI Taxonomy" id="158046"/>
    <lineage>
        <taxon>Eukaryota</taxon>
        <taxon>Fungi</taxon>
        <taxon>Dikarya</taxon>
        <taxon>Ascomycota</taxon>
        <taxon>Pezizomycotina</taxon>
        <taxon>Eurotiomycetes</taxon>
        <taxon>Chaetothyriomycetidae</taxon>
        <taxon>Phaeomoniellales</taxon>
        <taxon>Phaeomoniellaceae</taxon>
        <taxon>Phaeomoniella</taxon>
    </lineage>
</organism>
<sequence length="1047" mass="115254">MIRLRKLEDDDYDDFDDDEDDEGHDNADSAASPLKAKSLLATTAPGTPLKSSLLSPQIKSSTSITRPPIPPKSQKEEAEDARRKLEEAKKAETEMVKRASRMMFFTLENDRDAMLDQQRLDEAERRAEAEAEGQNASQNPANQPGSLSSANLGASSLTLKNLIARIDQYRTKVTASESDLRALMSEVRKNRSKWANEDKVGQEELYEAAEKVLGELKAMSEHSTPFLNRVNKRDAPDYYNIIKHPMDLGTMTKKLKQLAYKSKKEFVDDVNLIWSNCLKYNANPEHFLRKHALFMRKETEKLVPLIPDIVIRDRVEVEAEERRQQLADGGLDDGAEESDDEPIMSSRGRKAPGKSAKKASTTGRKSDPCAGEGTPNPDMKPNLQTLANGLARAESELGAEGSQGNSTPPPGTMTPLGPGSVLPGSEMDVDGLAGSLPPSLAPQEVEDEEYKLWKQKTKKDRAVWAAARHRLLKGDKIDPDEAALLRSKSGMRRWLRVQEQAERDFAAEPETQTDESGKHSQGETLAEEIEGEEETLLPVDYDVTSAMPTIPKHQRWEVDAEGNVVDHNDDFLRLFPKGQFVAPEGKLTKKIEANMRQMQETRKICAKISMVKQMQLQSQVYQNQFQKYQPEPFKEQDINDHVIYDEGPVMAPWVCKATLQRTVAQIFYHAGFEEFQPAALEAATDVTADYLQNLTKTYLTYMHAPKIPVEVTAPSAQGQPSLEYRPPFSFEESILHTFHESGLELPDLEMYARDDADRLSAKLVTLHERMKSHLADLLRPALTEGSADGSSAFNDGSEQFVGGDFAEDIDEDFFGFRELGLDKEFGLATLSVPLHLLQNRMYTMHQNQNANGGNAASQLFPTPTQYPKFTKESIPQVIGLARNFFQAKLHANNDEPLTEDLELPPKQRPNAQRPRLPASGKIGDGTKNINASPTKRPPPGSAKKSATNVAAVNGEGEGPSKKKKKANTGQAVEINGDANPAANGSSSVKKDTGSKGTKVKINLSIDAAVDGDDGGAGGEGPSTPTPGVNGVTKVNGVSDAMMSPESI</sequence>
<feature type="compositionally biased region" description="Acidic residues" evidence="9">
    <location>
        <begin position="9"/>
        <end position="23"/>
    </location>
</feature>
<dbReference type="AlphaFoldDB" id="A0A0G2ESE1"/>
<dbReference type="InterPro" id="IPR006565">
    <property type="entry name" value="BTP"/>
</dbReference>
<feature type="region of interest" description="Disordered" evidence="9">
    <location>
        <begin position="122"/>
        <end position="150"/>
    </location>
</feature>
<dbReference type="InterPro" id="IPR036427">
    <property type="entry name" value="Bromodomain-like_sf"/>
</dbReference>
<evidence type="ECO:0000256" key="7">
    <source>
        <dbReference type="ARBA" id="ARBA00093633"/>
    </source>
</evidence>
<dbReference type="SMART" id="SM00297">
    <property type="entry name" value="BROMO"/>
    <property type="match status" value="1"/>
</dbReference>
<feature type="region of interest" description="Disordered" evidence="9">
    <location>
        <begin position="896"/>
        <end position="996"/>
    </location>
</feature>
<feature type="compositionally biased region" description="Basic residues" evidence="9">
    <location>
        <begin position="347"/>
        <end position="357"/>
    </location>
</feature>
<dbReference type="Pfam" id="PF00439">
    <property type="entry name" value="Bromodomain"/>
    <property type="match status" value="1"/>
</dbReference>
<keyword evidence="2" id="KW-0597">Phosphoprotein</keyword>
<feature type="compositionally biased region" description="Polar residues" evidence="9">
    <location>
        <begin position="134"/>
        <end position="144"/>
    </location>
</feature>
<dbReference type="GO" id="GO:0006325">
    <property type="term" value="P:chromatin organization"/>
    <property type="evidence" value="ECO:0007669"/>
    <property type="project" value="UniProtKB-ARBA"/>
</dbReference>
<dbReference type="PRINTS" id="PR00503">
    <property type="entry name" value="BROMODOMAIN"/>
</dbReference>
<feature type="compositionally biased region" description="Acidic residues" evidence="9">
    <location>
        <begin position="330"/>
        <end position="342"/>
    </location>
</feature>
<dbReference type="FunFam" id="1.20.920.10:FF:000032">
    <property type="entry name" value="Transcriptional activator spt7"/>
    <property type="match status" value="1"/>
</dbReference>
<dbReference type="InterPro" id="IPR001487">
    <property type="entry name" value="Bromodomain"/>
</dbReference>
<comment type="subcellular location">
    <subcellularLocation>
        <location evidence="1">Nucleus</location>
    </subcellularLocation>
</comment>
<dbReference type="CDD" id="cd05510">
    <property type="entry name" value="Bromo_SPT7_like"/>
    <property type="match status" value="1"/>
</dbReference>
<accession>A0A0G2ESE1</accession>
<dbReference type="GO" id="GO:0005634">
    <property type="term" value="C:nucleus"/>
    <property type="evidence" value="ECO:0007669"/>
    <property type="project" value="UniProtKB-SubCell"/>
</dbReference>
<feature type="region of interest" description="Disordered" evidence="9">
    <location>
        <begin position="1"/>
        <end position="94"/>
    </location>
</feature>
<feature type="region of interest" description="Disordered" evidence="9">
    <location>
        <begin position="504"/>
        <end position="531"/>
    </location>
</feature>
<dbReference type="InterPro" id="IPR009072">
    <property type="entry name" value="Histone-fold"/>
</dbReference>
<evidence type="ECO:0000256" key="5">
    <source>
        <dbReference type="ARBA" id="ARBA00023163"/>
    </source>
</evidence>
<dbReference type="PANTHER" id="PTHR47343:SF1">
    <property type="entry name" value="TRANSCRIPTIONAL ACTIVATOR SPT7"/>
    <property type="match status" value="1"/>
</dbReference>
<keyword evidence="6" id="KW-0539">Nucleus</keyword>
<feature type="region of interest" description="Disordered" evidence="9">
    <location>
        <begin position="322"/>
        <end position="383"/>
    </location>
</feature>
<evidence type="ECO:0000259" key="10">
    <source>
        <dbReference type="PROSITE" id="PS50014"/>
    </source>
</evidence>
<dbReference type="Proteomes" id="UP000053317">
    <property type="component" value="Unassembled WGS sequence"/>
</dbReference>
<evidence type="ECO:0000256" key="4">
    <source>
        <dbReference type="ARBA" id="ARBA00023117"/>
    </source>
</evidence>
<dbReference type="SUPFAM" id="SSF47370">
    <property type="entry name" value="Bromodomain"/>
    <property type="match status" value="1"/>
</dbReference>
<feature type="domain" description="Bromo" evidence="10">
    <location>
        <begin position="218"/>
        <end position="288"/>
    </location>
</feature>
<dbReference type="Gene3D" id="1.20.920.10">
    <property type="entry name" value="Bromodomain-like"/>
    <property type="match status" value="1"/>
</dbReference>
<dbReference type="GO" id="GO:0006357">
    <property type="term" value="P:regulation of transcription by RNA polymerase II"/>
    <property type="evidence" value="ECO:0007669"/>
    <property type="project" value="UniProtKB-ARBA"/>
</dbReference>
<feature type="compositionally biased region" description="Low complexity" evidence="9">
    <location>
        <begin position="28"/>
        <end position="41"/>
    </location>
</feature>
<reference evidence="11 12" key="1">
    <citation type="submission" date="2015-05" db="EMBL/GenBank/DDBJ databases">
        <title>Distinctive expansion of gene families associated with plant cell wall degradation and secondary metabolism in the genomes of grapevine trunk pathogens.</title>
        <authorList>
            <person name="Lawrence D.P."/>
            <person name="Travadon R."/>
            <person name="Rolshausen P.E."/>
            <person name="Baumgartner K."/>
        </authorList>
    </citation>
    <scope>NUCLEOTIDE SEQUENCE [LARGE SCALE GENOMIC DNA]</scope>
    <source>
        <strain evidence="11">UCRPC4</strain>
    </source>
</reference>
<evidence type="ECO:0000256" key="2">
    <source>
        <dbReference type="ARBA" id="ARBA00022553"/>
    </source>
</evidence>
<evidence type="ECO:0000256" key="1">
    <source>
        <dbReference type="ARBA" id="ARBA00004123"/>
    </source>
</evidence>
<evidence type="ECO:0000256" key="9">
    <source>
        <dbReference type="SAM" id="MobiDB-lite"/>
    </source>
</evidence>
<feature type="region of interest" description="Disordered" evidence="9">
    <location>
        <begin position="1008"/>
        <end position="1047"/>
    </location>
</feature>
<keyword evidence="12" id="KW-1185">Reference proteome</keyword>
<evidence type="ECO:0000256" key="8">
    <source>
        <dbReference type="PROSITE-ProRule" id="PRU00035"/>
    </source>
</evidence>
<evidence type="ECO:0000256" key="3">
    <source>
        <dbReference type="ARBA" id="ARBA00023015"/>
    </source>
</evidence>
<proteinExistence type="predicted"/>
<evidence type="ECO:0000313" key="12">
    <source>
        <dbReference type="Proteomes" id="UP000053317"/>
    </source>
</evidence>
<dbReference type="GO" id="GO:0005198">
    <property type="term" value="F:structural molecule activity"/>
    <property type="evidence" value="ECO:0007669"/>
    <property type="project" value="TreeGrafter"/>
</dbReference>
<keyword evidence="5" id="KW-0804">Transcription</keyword>
<dbReference type="CDD" id="cd22927">
    <property type="entry name" value="HFD_SPT7"/>
    <property type="match status" value="1"/>
</dbReference>
<dbReference type="GO" id="GO:0046982">
    <property type="term" value="F:protein heterodimerization activity"/>
    <property type="evidence" value="ECO:0007669"/>
    <property type="project" value="InterPro"/>
</dbReference>
<dbReference type="Pfam" id="PF07524">
    <property type="entry name" value="Bromo_TP"/>
    <property type="match status" value="1"/>
</dbReference>
<dbReference type="InterPro" id="IPR037782">
    <property type="entry name" value="Spt7"/>
</dbReference>
<protein>
    <recommendedName>
        <fullName evidence="7">SAGA complex subunit Spt7</fullName>
    </recommendedName>
</protein>
<dbReference type="PANTHER" id="PTHR47343">
    <property type="entry name" value="TRANSCRIPTIONAL ACTIVATOR SPT7"/>
    <property type="match status" value="1"/>
</dbReference>
<dbReference type="OrthoDB" id="21449at2759"/>
<comment type="caution">
    <text evidence="11">The sequence shown here is derived from an EMBL/GenBank/DDBJ whole genome shotgun (WGS) entry which is preliminary data.</text>
</comment>
<feature type="compositionally biased region" description="Basic and acidic residues" evidence="9">
    <location>
        <begin position="73"/>
        <end position="94"/>
    </location>
</feature>
<gene>
    <name evidence="11" type="ORF">UCRPC4_g02138</name>
</gene>
<reference evidence="11 12" key="2">
    <citation type="submission" date="2015-05" db="EMBL/GenBank/DDBJ databases">
        <authorList>
            <person name="Morales-Cruz A."/>
            <person name="Amrine K.C."/>
            <person name="Cantu D."/>
        </authorList>
    </citation>
    <scope>NUCLEOTIDE SEQUENCE [LARGE SCALE GENOMIC DNA]</scope>
    <source>
        <strain evidence="11">UCRPC4</strain>
    </source>
</reference>
<evidence type="ECO:0000256" key="6">
    <source>
        <dbReference type="ARBA" id="ARBA00023242"/>
    </source>
</evidence>
<keyword evidence="3" id="KW-0805">Transcription regulation</keyword>
<dbReference type="InterPro" id="IPR018359">
    <property type="entry name" value="Bromodomain_CS"/>
</dbReference>
<dbReference type="PROSITE" id="PS00633">
    <property type="entry name" value="BROMODOMAIN_1"/>
    <property type="match status" value="1"/>
</dbReference>
<dbReference type="GO" id="GO:0046695">
    <property type="term" value="C:SLIK (SAGA-like) complex"/>
    <property type="evidence" value="ECO:0007669"/>
    <property type="project" value="InterPro"/>
</dbReference>
<dbReference type="GO" id="GO:0000124">
    <property type="term" value="C:SAGA complex"/>
    <property type="evidence" value="ECO:0007669"/>
    <property type="project" value="InterPro"/>
</dbReference>
<keyword evidence="4 8" id="KW-0103">Bromodomain</keyword>
<evidence type="ECO:0000313" key="11">
    <source>
        <dbReference type="EMBL" id="KKY25081.1"/>
    </source>
</evidence>
<dbReference type="EMBL" id="LCWF01000050">
    <property type="protein sequence ID" value="KKY25081.1"/>
    <property type="molecule type" value="Genomic_DNA"/>
</dbReference>
<dbReference type="PROSITE" id="PS50014">
    <property type="entry name" value="BROMODOMAIN_2"/>
    <property type="match status" value="1"/>
</dbReference>
<dbReference type="Gene3D" id="1.10.20.10">
    <property type="entry name" value="Histone, subunit A"/>
    <property type="match status" value="1"/>
</dbReference>